<sequence length="504" mass="55865">MYAGNGFRSEIRDGIIQELAGKVAKENYGQYLRKLTLTKVRGFTEIEVSFDFPVTAVAGPNGGGKSTILGAAGLPYSSVPPSRFFAKSGKYDDSMQNWSIEYQLIDKGLNRKVPVLRTASFKRLKWNRTAVDRRVLIFGVERTVPASERQNLRRAVGGAFEAVRETHLPDQVIDQAEKVLGKPLAGFRQLFLDATDRLSIFSGVTAHGDGYSEFHFGAGEASVIRIIAEVEAAEDNSLILIEEIENGLHPVATQRMVEYLIDVAHRRKCQVVFTTHSNDALAPLPAEAIWAALGDRVIQGKLDVRSLRAITGQVEADVVVFVEDQFARDLVATALRGDGEIEMDMIEIHPMSGAAVAKNATLHHNSIPTTRQPALCFLDGDQASQADSDKHIHLLPGDFDPERTVLDDVFSRLDELGARLTMSLRLPLDRQRRVVSVVRSRKTTNRDVHVIFQQIGEDLGFLSAHDVAHAFLALWANEFPERTATIVDLIRQAQQRERPMRAPA</sequence>
<gene>
    <name evidence="2" type="ORF">BOX37_08245</name>
</gene>
<keyword evidence="3" id="KW-1185">Reference proteome</keyword>
<dbReference type="InterPro" id="IPR003959">
    <property type="entry name" value="ATPase_AAA_core"/>
</dbReference>
<dbReference type="GO" id="GO:0006302">
    <property type="term" value="P:double-strand break repair"/>
    <property type="evidence" value="ECO:0007669"/>
    <property type="project" value="InterPro"/>
</dbReference>
<dbReference type="AlphaFoldDB" id="A0A1J0VPK3"/>
<proteinExistence type="predicted"/>
<feature type="domain" description="ATPase AAA-type core" evidence="1">
    <location>
        <begin position="54"/>
        <end position="278"/>
    </location>
</feature>
<dbReference type="GO" id="GO:0016887">
    <property type="term" value="F:ATP hydrolysis activity"/>
    <property type="evidence" value="ECO:0007669"/>
    <property type="project" value="InterPro"/>
</dbReference>
<dbReference type="GO" id="GO:0005524">
    <property type="term" value="F:ATP binding"/>
    <property type="evidence" value="ECO:0007669"/>
    <property type="project" value="InterPro"/>
</dbReference>
<dbReference type="Pfam" id="PF13304">
    <property type="entry name" value="AAA_21"/>
    <property type="match status" value="1"/>
</dbReference>
<dbReference type="InterPro" id="IPR027417">
    <property type="entry name" value="P-loop_NTPase"/>
</dbReference>
<name>A0A1J0VPK3_9NOCA</name>
<dbReference type="OrthoDB" id="104167at2"/>
<dbReference type="Proteomes" id="UP000183810">
    <property type="component" value="Chromosome"/>
</dbReference>
<protein>
    <recommendedName>
        <fullName evidence="1">ATPase AAA-type core domain-containing protein</fullName>
    </recommendedName>
</protein>
<dbReference type="InterPro" id="IPR051396">
    <property type="entry name" value="Bact_Antivir_Def_Nuclease"/>
</dbReference>
<reference evidence="2" key="1">
    <citation type="submission" date="2016-11" db="EMBL/GenBank/DDBJ databases">
        <authorList>
            <person name="Jaros S."/>
            <person name="Januszkiewicz K."/>
            <person name="Wedrychowicz H."/>
        </authorList>
    </citation>
    <scope>NUCLEOTIDE SEQUENCE [LARGE SCALE GENOMIC DNA]</scope>
    <source>
        <strain evidence="2">Y48</strain>
    </source>
</reference>
<dbReference type="PANTHER" id="PTHR43581:SF2">
    <property type="entry name" value="EXCINUCLEASE ATPASE SUBUNIT"/>
    <property type="match status" value="1"/>
</dbReference>
<dbReference type="KEGG" id="nsl:BOX37_08245"/>
<organism evidence="2 3">
    <name type="scientific">Nocardia mangyaensis</name>
    <dbReference type="NCBI Taxonomy" id="2213200"/>
    <lineage>
        <taxon>Bacteria</taxon>
        <taxon>Bacillati</taxon>
        <taxon>Actinomycetota</taxon>
        <taxon>Actinomycetes</taxon>
        <taxon>Mycobacteriales</taxon>
        <taxon>Nocardiaceae</taxon>
        <taxon>Nocardia</taxon>
    </lineage>
</organism>
<evidence type="ECO:0000313" key="3">
    <source>
        <dbReference type="Proteomes" id="UP000183810"/>
    </source>
</evidence>
<evidence type="ECO:0000313" key="2">
    <source>
        <dbReference type="EMBL" id="APE33963.1"/>
    </source>
</evidence>
<accession>A0A1J0VPK3</accession>
<dbReference type="Gene3D" id="3.40.50.300">
    <property type="entry name" value="P-loop containing nucleotide triphosphate hydrolases"/>
    <property type="match status" value="2"/>
</dbReference>
<evidence type="ECO:0000259" key="1">
    <source>
        <dbReference type="Pfam" id="PF13304"/>
    </source>
</evidence>
<dbReference type="EMBL" id="CP018082">
    <property type="protein sequence ID" value="APE33963.1"/>
    <property type="molecule type" value="Genomic_DNA"/>
</dbReference>
<dbReference type="SUPFAM" id="SSF52540">
    <property type="entry name" value="P-loop containing nucleoside triphosphate hydrolases"/>
    <property type="match status" value="1"/>
</dbReference>
<dbReference type="PANTHER" id="PTHR43581">
    <property type="entry name" value="ATP/GTP PHOSPHATASE"/>
    <property type="match status" value="1"/>
</dbReference>